<dbReference type="PANTHER" id="PTHR30290">
    <property type="entry name" value="PERIPLASMIC BINDING COMPONENT OF ABC TRANSPORTER"/>
    <property type="match status" value="1"/>
</dbReference>
<evidence type="ECO:0000313" key="4">
    <source>
        <dbReference type="Proteomes" id="UP000035548"/>
    </source>
</evidence>
<feature type="domain" description="Solute-binding protein family 5" evidence="2">
    <location>
        <begin position="86"/>
        <end position="458"/>
    </location>
</feature>
<gene>
    <name evidence="3" type="ORF">CUTER_06185</name>
</gene>
<dbReference type="SUPFAM" id="SSF53850">
    <property type="entry name" value="Periplasmic binding protein-like II"/>
    <property type="match status" value="1"/>
</dbReference>
<name>A0A0G3HH38_9CORY</name>
<dbReference type="Pfam" id="PF00496">
    <property type="entry name" value="SBP_bac_5"/>
    <property type="match status" value="1"/>
</dbReference>
<protein>
    <submittedName>
        <fullName evidence="3">Extracellular solute-binding protein, family 5</fullName>
    </submittedName>
</protein>
<dbReference type="Gene3D" id="3.40.190.10">
    <property type="entry name" value="Periplasmic binding protein-like II"/>
    <property type="match status" value="1"/>
</dbReference>
<dbReference type="PANTHER" id="PTHR30290:SF65">
    <property type="entry name" value="MONOACYL PHOSPHATIDYLINOSITOL TETRAMANNOSIDE-BINDING PROTEIN LPQW-RELATED"/>
    <property type="match status" value="1"/>
</dbReference>
<dbReference type="RefSeq" id="WP_047259684.1">
    <property type="nucleotide sequence ID" value="NZ_CP011546.1"/>
</dbReference>
<dbReference type="Proteomes" id="UP000035548">
    <property type="component" value="Chromosome"/>
</dbReference>
<proteinExistence type="predicted"/>
<accession>A0A0G3HH38</accession>
<feature type="chain" id="PRO_5039277856" evidence="1">
    <location>
        <begin position="21"/>
        <end position="538"/>
    </location>
</feature>
<dbReference type="Gene3D" id="3.10.105.10">
    <property type="entry name" value="Dipeptide-binding Protein, Domain 3"/>
    <property type="match status" value="1"/>
</dbReference>
<organism evidence="3 4">
    <name type="scientific">Corynebacterium uterequi</name>
    <dbReference type="NCBI Taxonomy" id="1072256"/>
    <lineage>
        <taxon>Bacteria</taxon>
        <taxon>Bacillati</taxon>
        <taxon>Actinomycetota</taxon>
        <taxon>Actinomycetes</taxon>
        <taxon>Mycobacteriales</taxon>
        <taxon>Corynebacteriaceae</taxon>
        <taxon>Corynebacterium</taxon>
    </lineage>
</organism>
<evidence type="ECO:0000313" key="3">
    <source>
        <dbReference type="EMBL" id="AKK11233.1"/>
    </source>
</evidence>
<sequence>MNRRRALVSSALLTTIIATGCSPGAEEGASRADGVGYVLNSPLVTTNAASREGVGVNAEQVAARIYPGAFIAGPNGKIIPNVDLVSADELPTDSLQVSYTIADNAVFSDGNPITCVDFQLAYAAGAMPDLFDSHQPIAQDVAGFECQPEAKRFRVTFAEGRGQRWREMFGPGTVLPAHTIAAAAGMDEAQLHNALDAGDRAQLAGVADIWNHGFRLAEFDPTLQVSSGPLRIDSVGEAGEVHLVANPAYYGAPAAEPAITLWPSSSDAAELASNGALQVAETPVAVPAWVNRDNPDNPYHVESQVGLLTEALRFSDTGPLAEPDNRRALAACIDRSAIAAVSSEASGVEVPPVAVHTVYHIDPVRHRLEDIAAEYGSVDPQEAELLSATTVRIGYAGPNERYARMVEAIAAGCESAGITVVDAGVDSASMADLGRAYVDAEGTPSWTEGTIDAYLGAVDPQAEHSSVSSNARDLEQLRVEEQRLWQELPLLPLSAQPRAFVFDKAVGNVVVYTGPAGIGWNVDRWQVSDEKATSESPE</sequence>
<reference evidence="4" key="2">
    <citation type="submission" date="2015-05" db="EMBL/GenBank/DDBJ databases">
        <title>Complete genome sequence of Corynebacterium uterequi DSM 45634, isolated from the uterus of a maiden mare.</title>
        <authorList>
            <person name="Ruckert C."/>
            <person name="Albersmeier A."/>
            <person name="Winkler A."/>
            <person name="Tauch A."/>
        </authorList>
    </citation>
    <scope>NUCLEOTIDE SEQUENCE [LARGE SCALE GENOMIC DNA]</scope>
    <source>
        <strain evidence="4">DSM 45634</strain>
    </source>
</reference>
<keyword evidence="1" id="KW-0732">Signal</keyword>
<evidence type="ECO:0000256" key="1">
    <source>
        <dbReference type="SAM" id="SignalP"/>
    </source>
</evidence>
<dbReference type="PROSITE" id="PS51257">
    <property type="entry name" value="PROKAR_LIPOPROTEIN"/>
    <property type="match status" value="1"/>
</dbReference>
<feature type="signal peptide" evidence="1">
    <location>
        <begin position="1"/>
        <end position="20"/>
    </location>
</feature>
<dbReference type="GO" id="GO:1904680">
    <property type="term" value="F:peptide transmembrane transporter activity"/>
    <property type="evidence" value="ECO:0007669"/>
    <property type="project" value="TreeGrafter"/>
</dbReference>
<dbReference type="STRING" id="1072256.CUTER_06185"/>
<dbReference type="PATRIC" id="fig|1072256.5.peg.1227"/>
<dbReference type="AlphaFoldDB" id="A0A0G3HH38"/>
<dbReference type="GO" id="GO:0015833">
    <property type="term" value="P:peptide transport"/>
    <property type="evidence" value="ECO:0007669"/>
    <property type="project" value="TreeGrafter"/>
</dbReference>
<dbReference type="KEGG" id="cut:CUTER_06185"/>
<reference evidence="3 4" key="1">
    <citation type="journal article" date="2015" name="Genome Announc.">
        <title>Virulence Factor Genes Detected in the Complete Genome Sequence of Corynebacterium uterequi DSM 45634, Isolated from the Uterus of a Maiden Mare.</title>
        <authorList>
            <person name="Ruckert C."/>
            <person name="Kriete M."/>
            <person name="Jaenicke S."/>
            <person name="Winkler A."/>
            <person name="Tauch A."/>
        </authorList>
    </citation>
    <scope>NUCLEOTIDE SEQUENCE [LARGE SCALE GENOMIC DNA]</scope>
    <source>
        <strain evidence="3 4">DSM 45634</strain>
    </source>
</reference>
<dbReference type="InterPro" id="IPR039424">
    <property type="entry name" value="SBP_5"/>
</dbReference>
<evidence type="ECO:0000259" key="2">
    <source>
        <dbReference type="Pfam" id="PF00496"/>
    </source>
</evidence>
<dbReference type="OrthoDB" id="7888869at2"/>
<keyword evidence="4" id="KW-1185">Reference proteome</keyword>
<dbReference type="EMBL" id="CP011546">
    <property type="protein sequence ID" value="AKK11233.1"/>
    <property type="molecule type" value="Genomic_DNA"/>
</dbReference>
<dbReference type="InterPro" id="IPR000914">
    <property type="entry name" value="SBP_5_dom"/>
</dbReference>